<keyword evidence="1" id="KW-1133">Transmembrane helix</keyword>
<evidence type="ECO:0000313" key="2">
    <source>
        <dbReference type="EMBL" id="KAK8082691.1"/>
    </source>
</evidence>
<reference evidence="2 3" key="1">
    <citation type="submission" date="2023-01" db="EMBL/GenBank/DDBJ databases">
        <title>Analysis of 21 Apiospora genomes using comparative genomics revels a genus with tremendous synthesis potential of carbohydrate active enzymes and secondary metabolites.</title>
        <authorList>
            <person name="Sorensen T."/>
        </authorList>
    </citation>
    <scope>NUCLEOTIDE SEQUENCE [LARGE SCALE GENOMIC DNA]</scope>
    <source>
        <strain evidence="2 3">CBS 83171</strain>
    </source>
</reference>
<sequence>MSMAVTTLTVMKWIDPSDYILRDNIPHIETKQFMVAPSFAERFYDAQRTLGHKEEHKKWSLGVGIAVGLGAPILMAATAWATWVVAKRRLGERAAVAPAPPKE</sequence>
<accession>A0ABR1WGR1</accession>
<keyword evidence="3" id="KW-1185">Reference proteome</keyword>
<keyword evidence="1" id="KW-0812">Transmembrane</keyword>
<gene>
    <name evidence="2" type="ORF">PG996_001472</name>
</gene>
<protein>
    <submittedName>
        <fullName evidence="2">Uncharacterized protein</fullName>
    </submittedName>
</protein>
<name>A0ABR1WGR1_9PEZI</name>
<evidence type="ECO:0000256" key="1">
    <source>
        <dbReference type="SAM" id="Phobius"/>
    </source>
</evidence>
<proteinExistence type="predicted"/>
<dbReference type="EMBL" id="JAQQWM010000001">
    <property type="protein sequence ID" value="KAK8082691.1"/>
    <property type="molecule type" value="Genomic_DNA"/>
</dbReference>
<evidence type="ECO:0000313" key="3">
    <source>
        <dbReference type="Proteomes" id="UP001446871"/>
    </source>
</evidence>
<dbReference type="Proteomes" id="UP001446871">
    <property type="component" value="Unassembled WGS sequence"/>
</dbReference>
<organism evidence="2 3">
    <name type="scientific">Apiospora saccharicola</name>
    <dbReference type="NCBI Taxonomy" id="335842"/>
    <lineage>
        <taxon>Eukaryota</taxon>
        <taxon>Fungi</taxon>
        <taxon>Dikarya</taxon>
        <taxon>Ascomycota</taxon>
        <taxon>Pezizomycotina</taxon>
        <taxon>Sordariomycetes</taxon>
        <taxon>Xylariomycetidae</taxon>
        <taxon>Amphisphaeriales</taxon>
        <taxon>Apiosporaceae</taxon>
        <taxon>Apiospora</taxon>
    </lineage>
</organism>
<comment type="caution">
    <text evidence="2">The sequence shown here is derived from an EMBL/GenBank/DDBJ whole genome shotgun (WGS) entry which is preliminary data.</text>
</comment>
<feature type="transmembrane region" description="Helical" evidence="1">
    <location>
        <begin position="59"/>
        <end position="85"/>
    </location>
</feature>
<keyword evidence="1" id="KW-0472">Membrane</keyword>